<evidence type="ECO:0000313" key="2">
    <source>
        <dbReference type="Proteomes" id="UP001152798"/>
    </source>
</evidence>
<organism evidence="1 2">
    <name type="scientific">Nezara viridula</name>
    <name type="common">Southern green stink bug</name>
    <name type="synonym">Cimex viridulus</name>
    <dbReference type="NCBI Taxonomy" id="85310"/>
    <lineage>
        <taxon>Eukaryota</taxon>
        <taxon>Metazoa</taxon>
        <taxon>Ecdysozoa</taxon>
        <taxon>Arthropoda</taxon>
        <taxon>Hexapoda</taxon>
        <taxon>Insecta</taxon>
        <taxon>Pterygota</taxon>
        <taxon>Neoptera</taxon>
        <taxon>Paraneoptera</taxon>
        <taxon>Hemiptera</taxon>
        <taxon>Heteroptera</taxon>
        <taxon>Panheteroptera</taxon>
        <taxon>Pentatomomorpha</taxon>
        <taxon>Pentatomoidea</taxon>
        <taxon>Pentatomidae</taxon>
        <taxon>Pentatominae</taxon>
        <taxon>Nezara</taxon>
    </lineage>
</organism>
<evidence type="ECO:0000313" key="1">
    <source>
        <dbReference type="EMBL" id="CAH1397533.1"/>
    </source>
</evidence>
<dbReference type="EMBL" id="OV725079">
    <property type="protein sequence ID" value="CAH1397533.1"/>
    <property type="molecule type" value="Genomic_DNA"/>
</dbReference>
<protein>
    <submittedName>
        <fullName evidence="1">Uncharacterized protein</fullName>
    </submittedName>
</protein>
<accession>A0A9P0H8U8</accession>
<reference evidence="1" key="1">
    <citation type="submission" date="2022-01" db="EMBL/GenBank/DDBJ databases">
        <authorList>
            <person name="King R."/>
        </authorList>
    </citation>
    <scope>NUCLEOTIDE SEQUENCE</scope>
</reference>
<dbReference type="Proteomes" id="UP001152798">
    <property type="component" value="Chromosome 3"/>
</dbReference>
<keyword evidence="2" id="KW-1185">Reference proteome</keyword>
<gene>
    <name evidence="1" type="ORF">NEZAVI_LOCUS7338</name>
</gene>
<name>A0A9P0H8U8_NEZVI</name>
<proteinExistence type="predicted"/>
<dbReference type="AlphaFoldDB" id="A0A9P0H8U8"/>
<sequence>MSSFQCQLLQHENSSVKMDSSIYTILFFCFICACQCRQESYWTKRYHRLRPRAAPLMKSGFRAHRDRGYEDRELSAFTPPSSDIRYQKRYQNQRISKTASSRRVESRKYRVKGFGERERYTTPPPESVEFQDLRKKYRFGSHPTASLPRKSGFRHYRTKKYEDQELLTTPSPTSEELDTSIYGYDDHTTPPDDFDTYRHQYRDLSIVTALKSDEFDPREIEYNYEQEPISPMKSEFRSYWPKKYEDITNDGDEDDDDGFVTPASTLPKLNKRKLNDQDEERKFSQIKKELQFELETLWDVMVEELPVCTRDMLEAYDRAIVALHQGRASSDPYLSRSNKKEVFRLDQRTPPFCIIQNSVFRDIMDLKQNEDKIEKKYIKRKRKWK</sequence>